<comment type="caution">
    <text evidence="3">The sequence shown here is derived from an EMBL/GenBank/DDBJ whole genome shotgun (WGS) entry which is preliminary data.</text>
</comment>
<evidence type="ECO:0000313" key="4">
    <source>
        <dbReference type="Proteomes" id="UP000638732"/>
    </source>
</evidence>
<name>A0A966DRP3_9SPHI</name>
<dbReference type="Pfam" id="PF02113">
    <property type="entry name" value="Peptidase_S13"/>
    <property type="match status" value="1"/>
</dbReference>
<keyword evidence="4" id="KW-1185">Reference proteome</keyword>
<accession>A0A966DRP3</accession>
<comment type="similarity">
    <text evidence="1">Belongs to the peptidase S13 family.</text>
</comment>
<evidence type="ECO:0000256" key="2">
    <source>
        <dbReference type="ARBA" id="ARBA00022801"/>
    </source>
</evidence>
<evidence type="ECO:0000313" key="3">
    <source>
        <dbReference type="EMBL" id="NCD69308.1"/>
    </source>
</evidence>
<dbReference type="GO" id="GO:0004185">
    <property type="term" value="F:serine-type carboxypeptidase activity"/>
    <property type="evidence" value="ECO:0007669"/>
    <property type="project" value="InterPro"/>
</dbReference>
<organism evidence="3 4">
    <name type="scientific">Mucilaginibacter agri</name>
    <dbReference type="NCBI Taxonomy" id="2695265"/>
    <lineage>
        <taxon>Bacteria</taxon>
        <taxon>Pseudomonadati</taxon>
        <taxon>Bacteroidota</taxon>
        <taxon>Sphingobacteriia</taxon>
        <taxon>Sphingobacteriales</taxon>
        <taxon>Sphingobacteriaceae</taxon>
        <taxon>Mucilaginibacter</taxon>
    </lineage>
</organism>
<dbReference type="InterPro" id="IPR012338">
    <property type="entry name" value="Beta-lactam/transpept-like"/>
</dbReference>
<dbReference type="SUPFAM" id="SSF56601">
    <property type="entry name" value="beta-lactamase/transpeptidase-like"/>
    <property type="match status" value="1"/>
</dbReference>
<dbReference type="PANTHER" id="PTHR30023:SF0">
    <property type="entry name" value="PENICILLIN-SENSITIVE CARBOXYPEPTIDASE A"/>
    <property type="match status" value="1"/>
</dbReference>
<dbReference type="Gene3D" id="3.40.710.10">
    <property type="entry name" value="DD-peptidase/beta-lactamase superfamily"/>
    <property type="match status" value="2"/>
</dbReference>
<sequence>MLQKPLKWLTLTFFICLTLNICYAGGIKKRKIKKLFKQSALFNTHFTGFALYDIDDQKTIYELNADHYFTPASNTKLFTFYTCLKMLGDSIPALRYATQGDSLFFWGTGDPSFLHSDLKGTNAYALLKNSNKKLFFCSGQYQNDVYGAGWAWDDYNDYYQAEISELPIEDNLVNIYTDADGKLQTSPSRFKQFLTLDSNYHPFRYKIKRDFLHNTLIYPAMPAPKGFRQSVPWQTSPGLTRELLEDTLHKTVEWFKKPLPADAKTIYNTNADTVYRHMLQPSDNFIAEQLLLVCSAKKFGYLNSDSVREYSVRNYLADLPDKPQWNDGSGLSRLNLFTPRSIIVLLNKILSEVKDEQLLHSMLPAGGVTGTLKSAYKTDNGQPFVWSKTGSLSNNYNQSGYVVTRKGRRLAYSFMNNNYIDSTRTIRDEMARVITYIHDNF</sequence>
<dbReference type="GO" id="GO:0000270">
    <property type="term" value="P:peptidoglycan metabolic process"/>
    <property type="evidence" value="ECO:0007669"/>
    <property type="project" value="TreeGrafter"/>
</dbReference>
<dbReference type="EMBL" id="WWEO01000041">
    <property type="protein sequence ID" value="NCD69308.1"/>
    <property type="molecule type" value="Genomic_DNA"/>
</dbReference>
<proteinExistence type="inferred from homology"/>
<dbReference type="RefSeq" id="WP_166585289.1">
    <property type="nucleotide sequence ID" value="NZ_WWEO01000041.1"/>
</dbReference>
<gene>
    <name evidence="3" type="ORF">GSY63_08055</name>
</gene>
<dbReference type="Proteomes" id="UP000638732">
    <property type="component" value="Unassembled WGS sequence"/>
</dbReference>
<dbReference type="AlphaFoldDB" id="A0A966DRP3"/>
<protein>
    <submittedName>
        <fullName evidence="3">Peptidase S13</fullName>
    </submittedName>
</protein>
<evidence type="ECO:0000256" key="1">
    <source>
        <dbReference type="ARBA" id="ARBA00006096"/>
    </source>
</evidence>
<dbReference type="PANTHER" id="PTHR30023">
    <property type="entry name" value="D-ALANYL-D-ALANINE CARBOXYPEPTIDASE"/>
    <property type="match status" value="1"/>
</dbReference>
<reference evidence="3" key="1">
    <citation type="submission" date="2020-01" db="EMBL/GenBank/DDBJ databases">
        <authorList>
            <person name="Seo Y.L."/>
        </authorList>
    </citation>
    <scope>NUCLEOTIDE SEQUENCE</scope>
    <source>
        <strain evidence="3">R11</strain>
    </source>
</reference>
<dbReference type="InterPro" id="IPR000667">
    <property type="entry name" value="Peptidase_S13"/>
</dbReference>
<reference evidence="3" key="2">
    <citation type="submission" date="2020-10" db="EMBL/GenBank/DDBJ databases">
        <title>Mucilaginibacter sp. nov., isolated from soil.</title>
        <authorList>
            <person name="Jeon C.O."/>
        </authorList>
    </citation>
    <scope>NUCLEOTIDE SEQUENCE</scope>
    <source>
        <strain evidence="3">R11</strain>
    </source>
</reference>
<dbReference type="GO" id="GO:0006508">
    <property type="term" value="P:proteolysis"/>
    <property type="evidence" value="ECO:0007669"/>
    <property type="project" value="InterPro"/>
</dbReference>
<dbReference type="PRINTS" id="PR00922">
    <property type="entry name" value="DADACBPTASE3"/>
</dbReference>
<keyword evidence="2" id="KW-0378">Hydrolase</keyword>